<dbReference type="InterPro" id="IPR000847">
    <property type="entry name" value="LysR_HTH_N"/>
</dbReference>
<keyword evidence="3" id="KW-0238">DNA-binding</keyword>
<keyword evidence="2" id="KW-0805">Transcription regulation</keyword>
<protein>
    <submittedName>
        <fullName evidence="7">LysR substrate-binding domain-containing protein</fullName>
    </submittedName>
</protein>
<dbReference type="InterPro" id="IPR005119">
    <property type="entry name" value="LysR_subst-bd"/>
</dbReference>
<sequence length="297" mass="32434">MNISYRQLVAFLTVVNLQSFTAAAGVLHLTQGAVSALIKELEDQSGFKLFDRTSRSVRLSSAGEEFLPYALRAVEHFRAAQRFCEDLREHRSGQVRVAGAPLIACTLLPRMISAFSQSYPNVTVTPIDVPMAELQARVRRGDADFGLGPQRGIDPELTADTLFTTPVSVVCRPDHPCNGRTTTWKELQRLPVITVGQEHMDYHAMEFGSSFTVSLLVNHVATALGLAAVGRGLVLSGPYVSQLASAYGLVVCPLVEPVLHRKMMIYEHASRDLSPAAAAFKQFLKDYVGANDPNAVH</sequence>
<dbReference type="Gene3D" id="3.40.190.290">
    <property type="match status" value="1"/>
</dbReference>
<evidence type="ECO:0000256" key="2">
    <source>
        <dbReference type="ARBA" id="ARBA00023015"/>
    </source>
</evidence>
<evidence type="ECO:0000256" key="1">
    <source>
        <dbReference type="ARBA" id="ARBA00009437"/>
    </source>
</evidence>
<feature type="domain" description="HTH lysR-type" evidence="6">
    <location>
        <begin position="3"/>
        <end position="60"/>
    </location>
</feature>
<evidence type="ECO:0000313" key="7">
    <source>
        <dbReference type="EMBL" id="MDC7786887.1"/>
    </source>
</evidence>
<evidence type="ECO:0000259" key="6">
    <source>
        <dbReference type="PROSITE" id="PS50931"/>
    </source>
</evidence>
<keyword evidence="4" id="KW-0804">Transcription</keyword>
<reference evidence="7" key="2">
    <citation type="submission" date="2023-02" db="EMBL/GenBank/DDBJ databases">
        <authorList>
            <person name="Rayyan A."/>
            <person name="Meyer T."/>
            <person name="Kyndt J.A."/>
        </authorList>
    </citation>
    <scope>NUCLEOTIDE SEQUENCE</scope>
    <source>
        <strain evidence="7">DSM 9987</strain>
    </source>
</reference>
<dbReference type="Pfam" id="PF00126">
    <property type="entry name" value="HTH_1"/>
    <property type="match status" value="1"/>
</dbReference>
<dbReference type="InterPro" id="IPR036390">
    <property type="entry name" value="WH_DNA-bd_sf"/>
</dbReference>
<keyword evidence="5" id="KW-0732">Signal</keyword>
<dbReference type="PANTHER" id="PTHR30419">
    <property type="entry name" value="HTH-TYPE TRANSCRIPTIONAL REGULATOR YBHD"/>
    <property type="match status" value="1"/>
</dbReference>
<comment type="caution">
    <text evidence="7">The sequence shown here is derived from an EMBL/GenBank/DDBJ whole genome shotgun (WGS) entry which is preliminary data.</text>
</comment>
<evidence type="ECO:0000256" key="5">
    <source>
        <dbReference type="SAM" id="SignalP"/>
    </source>
</evidence>
<dbReference type="PRINTS" id="PR00039">
    <property type="entry name" value="HTHLYSR"/>
</dbReference>
<dbReference type="SUPFAM" id="SSF46785">
    <property type="entry name" value="Winged helix' DNA-binding domain"/>
    <property type="match status" value="1"/>
</dbReference>
<evidence type="ECO:0000256" key="4">
    <source>
        <dbReference type="ARBA" id="ARBA00023163"/>
    </source>
</evidence>
<reference evidence="7" key="1">
    <citation type="journal article" date="2023" name="Microbiol Resour">
        <title>Genome Sequences of Rhodoplanes serenus and Two Thermotolerant Strains, Rhodoplanes tepidamans and 'Rhodoplanes cryptolactis,' Further Refine the Genus.</title>
        <authorList>
            <person name="Rayyan A.A."/>
            <person name="Kyndt J.A."/>
        </authorList>
    </citation>
    <scope>NUCLEOTIDE SEQUENCE</scope>
    <source>
        <strain evidence="7">DSM 9987</strain>
    </source>
</reference>
<accession>A0ABT5JB64</accession>
<gene>
    <name evidence="7" type="ORF">PQJ73_14430</name>
</gene>
<dbReference type="Proteomes" id="UP001165652">
    <property type="component" value="Unassembled WGS sequence"/>
</dbReference>
<feature type="chain" id="PRO_5045407432" evidence="5">
    <location>
        <begin position="25"/>
        <end position="297"/>
    </location>
</feature>
<dbReference type="Gene3D" id="1.10.10.10">
    <property type="entry name" value="Winged helix-like DNA-binding domain superfamily/Winged helix DNA-binding domain"/>
    <property type="match status" value="1"/>
</dbReference>
<evidence type="ECO:0000256" key="3">
    <source>
        <dbReference type="ARBA" id="ARBA00023125"/>
    </source>
</evidence>
<proteinExistence type="inferred from homology"/>
<dbReference type="InterPro" id="IPR036388">
    <property type="entry name" value="WH-like_DNA-bd_sf"/>
</dbReference>
<comment type="similarity">
    <text evidence="1">Belongs to the LysR transcriptional regulatory family.</text>
</comment>
<dbReference type="PROSITE" id="PS50931">
    <property type="entry name" value="HTH_LYSR"/>
    <property type="match status" value="1"/>
</dbReference>
<keyword evidence="8" id="KW-1185">Reference proteome</keyword>
<dbReference type="CDD" id="cd08440">
    <property type="entry name" value="PBP2_LTTR_like_4"/>
    <property type="match status" value="1"/>
</dbReference>
<name>A0ABT5JB64_RHOTP</name>
<dbReference type="SUPFAM" id="SSF53850">
    <property type="entry name" value="Periplasmic binding protein-like II"/>
    <property type="match status" value="1"/>
</dbReference>
<dbReference type="InterPro" id="IPR050950">
    <property type="entry name" value="HTH-type_LysR_regulators"/>
</dbReference>
<organism evidence="7 8">
    <name type="scientific">Rhodoplanes tepidamans</name>
    <name type="common">Rhodoplanes cryptolactis</name>
    <dbReference type="NCBI Taxonomy" id="200616"/>
    <lineage>
        <taxon>Bacteria</taxon>
        <taxon>Pseudomonadati</taxon>
        <taxon>Pseudomonadota</taxon>
        <taxon>Alphaproteobacteria</taxon>
        <taxon>Hyphomicrobiales</taxon>
        <taxon>Nitrobacteraceae</taxon>
        <taxon>Rhodoplanes</taxon>
    </lineage>
</organism>
<dbReference type="EMBL" id="JAQQLI010000021">
    <property type="protein sequence ID" value="MDC7786887.1"/>
    <property type="molecule type" value="Genomic_DNA"/>
</dbReference>
<dbReference type="PANTHER" id="PTHR30419:SF30">
    <property type="entry name" value="LYSR FAMILY TRANSCRIPTIONAL REGULATOR"/>
    <property type="match status" value="1"/>
</dbReference>
<dbReference type="Pfam" id="PF03466">
    <property type="entry name" value="LysR_substrate"/>
    <property type="match status" value="1"/>
</dbReference>
<feature type="signal peptide" evidence="5">
    <location>
        <begin position="1"/>
        <end position="24"/>
    </location>
</feature>
<dbReference type="RefSeq" id="WP_272777734.1">
    <property type="nucleotide sequence ID" value="NZ_JAQQLI010000021.1"/>
</dbReference>
<evidence type="ECO:0000313" key="8">
    <source>
        <dbReference type="Proteomes" id="UP001165652"/>
    </source>
</evidence>